<evidence type="ECO:0000256" key="1">
    <source>
        <dbReference type="ARBA" id="ARBA00023125"/>
    </source>
</evidence>
<dbReference type="PROSITE" id="PS50943">
    <property type="entry name" value="HTH_CROC1"/>
    <property type="match status" value="1"/>
</dbReference>
<dbReference type="InterPro" id="IPR050807">
    <property type="entry name" value="TransReg_Diox_bact_type"/>
</dbReference>
<dbReference type="Pfam" id="PF13560">
    <property type="entry name" value="HTH_31"/>
    <property type="match status" value="1"/>
</dbReference>
<dbReference type="PANTHER" id="PTHR46797">
    <property type="entry name" value="HTH-TYPE TRANSCRIPTIONAL REGULATOR"/>
    <property type="match status" value="1"/>
</dbReference>
<dbReference type="SUPFAM" id="SSF47413">
    <property type="entry name" value="lambda repressor-like DNA-binding domains"/>
    <property type="match status" value="1"/>
</dbReference>
<dbReference type="Gene3D" id="1.10.260.40">
    <property type="entry name" value="lambda repressor-like DNA-binding domains"/>
    <property type="match status" value="1"/>
</dbReference>
<gene>
    <name evidence="3" type="ORF">UFOVP325_62</name>
    <name evidence="4" type="ORF">UFOVP430_57</name>
</gene>
<dbReference type="EMBL" id="LR796481">
    <property type="protein sequence ID" value="CAB4147959.1"/>
    <property type="molecule type" value="Genomic_DNA"/>
</dbReference>
<dbReference type="GO" id="GO:0003677">
    <property type="term" value="F:DNA binding"/>
    <property type="evidence" value="ECO:0007669"/>
    <property type="project" value="UniProtKB-KW"/>
</dbReference>
<dbReference type="SMART" id="SM00530">
    <property type="entry name" value="HTH_XRE"/>
    <property type="match status" value="1"/>
</dbReference>
<protein>
    <submittedName>
        <fullName evidence="3">HTH_XRE domain containing protein</fullName>
    </submittedName>
</protein>
<proteinExistence type="predicted"/>
<evidence type="ECO:0000313" key="3">
    <source>
        <dbReference type="EMBL" id="CAB4137678.1"/>
    </source>
</evidence>
<reference evidence="3" key="1">
    <citation type="submission" date="2020-04" db="EMBL/GenBank/DDBJ databases">
        <authorList>
            <person name="Chiriac C."/>
            <person name="Salcher M."/>
            <person name="Ghai R."/>
            <person name="Kavagutti S V."/>
        </authorList>
    </citation>
    <scope>NUCLEOTIDE SEQUENCE</scope>
</reference>
<keyword evidence="1" id="KW-0238">DNA-binding</keyword>
<dbReference type="GO" id="GO:0003700">
    <property type="term" value="F:DNA-binding transcription factor activity"/>
    <property type="evidence" value="ECO:0007669"/>
    <property type="project" value="TreeGrafter"/>
</dbReference>
<dbReference type="InterPro" id="IPR010982">
    <property type="entry name" value="Lambda_DNA-bd_dom_sf"/>
</dbReference>
<accession>A0A6J5LT80</accession>
<feature type="domain" description="HTH cro/C1-type" evidence="2">
    <location>
        <begin position="11"/>
        <end position="65"/>
    </location>
</feature>
<evidence type="ECO:0000259" key="2">
    <source>
        <dbReference type="PROSITE" id="PS50943"/>
    </source>
</evidence>
<dbReference type="InterPro" id="IPR001387">
    <property type="entry name" value="Cro/C1-type_HTH"/>
</dbReference>
<dbReference type="EMBL" id="LR796338">
    <property type="protein sequence ID" value="CAB4137678.1"/>
    <property type="molecule type" value="Genomic_DNA"/>
</dbReference>
<name>A0A6J5LT80_9CAUD</name>
<sequence length="82" mass="9219">MRLSNAVGDTIRLLRTDRSLTLREVSERSKVSLGHLSEIEMGKKNASNEVLEAIAVGLDLSTTELIGEVHDYLKIYDYLKEN</sequence>
<organism evidence="3">
    <name type="scientific">uncultured Caudovirales phage</name>
    <dbReference type="NCBI Taxonomy" id="2100421"/>
    <lineage>
        <taxon>Viruses</taxon>
        <taxon>Duplodnaviria</taxon>
        <taxon>Heunggongvirae</taxon>
        <taxon>Uroviricota</taxon>
        <taxon>Caudoviricetes</taxon>
        <taxon>Peduoviridae</taxon>
        <taxon>Maltschvirus</taxon>
        <taxon>Maltschvirus maltsch</taxon>
    </lineage>
</organism>
<dbReference type="PANTHER" id="PTHR46797:SF1">
    <property type="entry name" value="METHYLPHOSPHONATE SYNTHASE"/>
    <property type="match status" value="1"/>
</dbReference>
<evidence type="ECO:0000313" key="4">
    <source>
        <dbReference type="EMBL" id="CAB4147959.1"/>
    </source>
</evidence>